<comment type="caution">
    <text evidence="2">The sequence shown here is derived from an EMBL/GenBank/DDBJ whole genome shotgun (WGS) entry which is preliminary data.</text>
</comment>
<protein>
    <recommendedName>
        <fullName evidence="1">Transposable element P transposase-like RNase H domain-containing protein</fullName>
    </recommendedName>
</protein>
<reference evidence="2" key="1">
    <citation type="submission" date="2013-04" db="EMBL/GenBank/DDBJ databases">
        <authorList>
            <person name="Qu J."/>
            <person name="Murali S.C."/>
            <person name="Bandaranaike D."/>
            <person name="Bellair M."/>
            <person name="Blankenburg K."/>
            <person name="Chao H."/>
            <person name="Dinh H."/>
            <person name="Doddapaneni H."/>
            <person name="Downs B."/>
            <person name="Dugan-Rocha S."/>
            <person name="Elkadiri S."/>
            <person name="Gnanaolivu R.D."/>
            <person name="Hernandez B."/>
            <person name="Javaid M."/>
            <person name="Jayaseelan J.C."/>
            <person name="Lee S."/>
            <person name="Li M."/>
            <person name="Ming W."/>
            <person name="Munidasa M."/>
            <person name="Muniz J."/>
            <person name="Nguyen L."/>
            <person name="Ongeri F."/>
            <person name="Osuji N."/>
            <person name="Pu L.-L."/>
            <person name="Puazo M."/>
            <person name="Qu C."/>
            <person name="Quiroz J."/>
            <person name="Raj R."/>
            <person name="Weissenberger G."/>
            <person name="Xin Y."/>
            <person name="Zou X."/>
            <person name="Han Y."/>
            <person name="Richards S."/>
            <person name="Worley K."/>
            <person name="Muzny D."/>
            <person name="Gibbs R."/>
        </authorList>
    </citation>
    <scope>NUCLEOTIDE SEQUENCE</scope>
    <source>
        <strain evidence="2">Sampled in the wild</strain>
    </source>
</reference>
<keyword evidence="3" id="KW-1185">Reference proteome</keyword>
<dbReference type="EMBL" id="KZ309349">
    <property type="protein sequence ID" value="KAG8238374.1"/>
    <property type="molecule type" value="Genomic_DNA"/>
</dbReference>
<dbReference type="Proteomes" id="UP000792457">
    <property type="component" value="Unassembled WGS sequence"/>
</dbReference>
<reference evidence="2" key="2">
    <citation type="submission" date="2017-10" db="EMBL/GenBank/DDBJ databases">
        <title>Ladona fulva Genome sequencing and assembly.</title>
        <authorList>
            <person name="Murali S."/>
            <person name="Richards S."/>
            <person name="Bandaranaike D."/>
            <person name="Bellair M."/>
            <person name="Blankenburg K."/>
            <person name="Chao H."/>
            <person name="Dinh H."/>
            <person name="Doddapaneni H."/>
            <person name="Dugan-Rocha S."/>
            <person name="Elkadiri S."/>
            <person name="Gnanaolivu R."/>
            <person name="Hernandez B."/>
            <person name="Skinner E."/>
            <person name="Javaid M."/>
            <person name="Lee S."/>
            <person name="Li M."/>
            <person name="Ming W."/>
            <person name="Munidasa M."/>
            <person name="Muniz J."/>
            <person name="Nguyen L."/>
            <person name="Hughes D."/>
            <person name="Osuji N."/>
            <person name="Pu L.-L."/>
            <person name="Puazo M."/>
            <person name="Qu C."/>
            <person name="Quiroz J."/>
            <person name="Raj R."/>
            <person name="Weissenberger G."/>
            <person name="Xin Y."/>
            <person name="Zou X."/>
            <person name="Han Y."/>
            <person name="Worley K."/>
            <person name="Muzny D."/>
            <person name="Gibbs R."/>
        </authorList>
    </citation>
    <scope>NUCLEOTIDE SEQUENCE</scope>
    <source>
        <strain evidence="2">Sampled in the wild</strain>
    </source>
</reference>
<proteinExistence type="predicted"/>
<gene>
    <name evidence="2" type="ORF">J437_LFUL018328</name>
</gene>
<name>A0A8K0KN77_LADFU</name>
<sequence length="176" mass="19486">MSELDKHCVLLFDEMSIKPSFAFNSRSDCIDGFEDHGTLEAEATPGVILVDLIREVLGALQSTGLKIAANVCDMGMAPMETSVTKSFLCFIHDLFQSLNGVKSEGDRVGLKSCVQGSSPHLEFLGSAAQEFKDWEFMKEGRKIKPRSWKGWAIAIEAAKQLWVKLKEAGLSYLEPR</sequence>
<accession>A0A8K0KN77</accession>
<evidence type="ECO:0000313" key="2">
    <source>
        <dbReference type="EMBL" id="KAG8238374.1"/>
    </source>
</evidence>
<dbReference type="Pfam" id="PF21787">
    <property type="entry name" value="TNP-like_RNaseH_N"/>
    <property type="match status" value="1"/>
</dbReference>
<dbReference type="InterPro" id="IPR048365">
    <property type="entry name" value="TNP-like_RNaseH_N"/>
</dbReference>
<evidence type="ECO:0000259" key="1">
    <source>
        <dbReference type="Pfam" id="PF21787"/>
    </source>
</evidence>
<dbReference type="OrthoDB" id="7474070at2759"/>
<organism evidence="2 3">
    <name type="scientific">Ladona fulva</name>
    <name type="common">Scarce chaser dragonfly</name>
    <name type="synonym">Libellula fulva</name>
    <dbReference type="NCBI Taxonomy" id="123851"/>
    <lineage>
        <taxon>Eukaryota</taxon>
        <taxon>Metazoa</taxon>
        <taxon>Ecdysozoa</taxon>
        <taxon>Arthropoda</taxon>
        <taxon>Hexapoda</taxon>
        <taxon>Insecta</taxon>
        <taxon>Pterygota</taxon>
        <taxon>Palaeoptera</taxon>
        <taxon>Odonata</taxon>
        <taxon>Epiprocta</taxon>
        <taxon>Anisoptera</taxon>
        <taxon>Libelluloidea</taxon>
        <taxon>Libellulidae</taxon>
        <taxon>Ladona</taxon>
    </lineage>
</organism>
<dbReference type="AlphaFoldDB" id="A0A8K0KN77"/>
<evidence type="ECO:0000313" key="3">
    <source>
        <dbReference type="Proteomes" id="UP000792457"/>
    </source>
</evidence>
<feature type="domain" description="Transposable element P transposase-like RNase H" evidence="1">
    <location>
        <begin position="2"/>
        <end position="40"/>
    </location>
</feature>